<dbReference type="SUPFAM" id="SSF56219">
    <property type="entry name" value="DNase I-like"/>
    <property type="match status" value="1"/>
</dbReference>
<gene>
    <name evidence="2" type="primary">PARPA_13638.1 scaffold 47024</name>
</gene>
<reference evidence="2 3" key="1">
    <citation type="submission" date="2014-09" db="EMBL/GenBank/DDBJ databases">
        <authorList>
            <person name="Ellenberger Sabrina"/>
        </authorList>
    </citation>
    <scope>NUCLEOTIDE SEQUENCE [LARGE SCALE GENOMIC DNA]</scope>
    <source>
        <strain evidence="2 3">CBS 412.66</strain>
    </source>
</reference>
<dbReference type="InterPro" id="IPR036691">
    <property type="entry name" value="Endo/exonu/phosph_ase_sf"/>
</dbReference>
<sequence>MFNTRQVQLEDLEVSRACKTIILADFNVRLGSITGDARSNERQGLFLTWQHNNYLHLWNTTEAYAQATFQRSNGSSIIDFILSQPAQLSVHDFQIYDEESFGSYHLLVTSSIILPTLLAALQTPNHAPLQ</sequence>
<dbReference type="Gene3D" id="3.60.10.10">
    <property type="entry name" value="Endonuclease/exonuclease/phosphatase"/>
    <property type="match status" value="1"/>
</dbReference>
<proteinExistence type="predicted"/>
<evidence type="ECO:0000259" key="1">
    <source>
        <dbReference type="Pfam" id="PF14529"/>
    </source>
</evidence>
<evidence type="ECO:0000313" key="2">
    <source>
        <dbReference type="EMBL" id="CEP19324.1"/>
    </source>
</evidence>
<dbReference type="GO" id="GO:0003824">
    <property type="term" value="F:catalytic activity"/>
    <property type="evidence" value="ECO:0007669"/>
    <property type="project" value="InterPro"/>
</dbReference>
<dbReference type="STRING" id="35722.A0A0B7NW81"/>
<dbReference type="OrthoDB" id="2207231at2759"/>
<dbReference type="Proteomes" id="UP000054107">
    <property type="component" value="Unassembled WGS sequence"/>
</dbReference>
<dbReference type="InterPro" id="IPR005135">
    <property type="entry name" value="Endo/exonuclease/phosphatase"/>
</dbReference>
<evidence type="ECO:0000313" key="3">
    <source>
        <dbReference type="Proteomes" id="UP000054107"/>
    </source>
</evidence>
<accession>A0A0B7NW81</accession>
<organism evidence="2 3">
    <name type="scientific">Parasitella parasitica</name>
    <dbReference type="NCBI Taxonomy" id="35722"/>
    <lineage>
        <taxon>Eukaryota</taxon>
        <taxon>Fungi</taxon>
        <taxon>Fungi incertae sedis</taxon>
        <taxon>Mucoromycota</taxon>
        <taxon>Mucoromycotina</taxon>
        <taxon>Mucoromycetes</taxon>
        <taxon>Mucorales</taxon>
        <taxon>Mucorineae</taxon>
        <taxon>Mucoraceae</taxon>
        <taxon>Parasitella</taxon>
    </lineage>
</organism>
<dbReference type="Pfam" id="PF14529">
    <property type="entry name" value="Exo_endo_phos_2"/>
    <property type="match status" value="1"/>
</dbReference>
<feature type="domain" description="Endonuclease/exonuclease/phosphatase" evidence="1">
    <location>
        <begin position="17"/>
        <end position="108"/>
    </location>
</feature>
<dbReference type="AlphaFoldDB" id="A0A0B7NW81"/>
<dbReference type="EMBL" id="LN734024">
    <property type="protein sequence ID" value="CEP19324.1"/>
    <property type="molecule type" value="Genomic_DNA"/>
</dbReference>
<name>A0A0B7NW81_9FUNG</name>
<protein>
    <recommendedName>
        <fullName evidence="1">Endonuclease/exonuclease/phosphatase domain-containing protein</fullName>
    </recommendedName>
</protein>
<keyword evidence="3" id="KW-1185">Reference proteome</keyword>